<dbReference type="InterPro" id="IPR015500">
    <property type="entry name" value="Peptidase_S8_subtilisin-rel"/>
</dbReference>
<keyword evidence="6" id="KW-0624">Polysaccharide degradation</keyword>
<dbReference type="PROSITE" id="PS00137">
    <property type="entry name" value="SUBTILASE_HIS"/>
    <property type="match status" value="1"/>
</dbReference>
<dbReference type="PRINTS" id="PR00723">
    <property type="entry name" value="SUBTILISIN"/>
</dbReference>
<evidence type="ECO:0000259" key="8">
    <source>
        <dbReference type="PROSITE" id="PS50853"/>
    </source>
</evidence>
<dbReference type="SUPFAM" id="SSF49265">
    <property type="entry name" value="Fibronectin type III"/>
    <property type="match status" value="1"/>
</dbReference>
<keyword evidence="5" id="KW-0326">Glycosidase</keyword>
<dbReference type="EMBL" id="SOEZ01000070">
    <property type="protein sequence ID" value="TFB47779.1"/>
    <property type="molecule type" value="Genomic_DNA"/>
</dbReference>
<dbReference type="Gene3D" id="3.40.50.200">
    <property type="entry name" value="Peptidase S8/S53 domain"/>
    <property type="match status" value="1"/>
</dbReference>
<dbReference type="InterPro" id="IPR036116">
    <property type="entry name" value="FN3_sf"/>
</dbReference>
<keyword evidence="4 7" id="KW-0720">Serine protease</keyword>
<evidence type="ECO:0000313" key="10">
    <source>
        <dbReference type="Proteomes" id="UP000297866"/>
    </source>
</evidence>
<accession>A0A4R8UD95</accession>
<keyword evidence="10" id="KW-1185">Reference proteome</keyword>
<dbReference type="InterPro" id="IPR036852">
    <property type="entry name" value="Peptidase_S8/S53_dom_sf"/>
</dbReference>
<proteinExistence type="inferred from homology"/>
<dbReference type="InterPro" id="IPR034193">
    <property type="entry name" value="PCSK9_ProteinaseK-like"/>
</dbReference>
<dbReference type="PROSITE" id="PS51892">
    <property type="entry name" value="SUBTILASE"/>
    <property type="match status" value="1"/>
</dbReference>
<dbReference type="Gene3D" id="2.60.40.10">
    <property type="entry name" value="Immunoglobulins"/>
    <property type="match status" value="1"/>
</dbReference>
<dbReference type="InterPro" id="IPR023827">
    <property type="entry name" value="Peptidase_S8_Asp-AS"/>
</dbReference>
<evidence type="ECO:0000256" key="1">
    <source>
        <dbReference type="ARBA" id="ARBA00011073"/>
    </source>
</evidence>
<sequence length="744" mass="75689">MSGPPAIGGVTPPYLRTHAESRMVAFRWCSISHRSRRGNHMARNGSYGFGRAAFAVISATVLALGCVGPAHAVTGLAAMAITAPATTATETETYIVDAATLAALNSAVAPLPDADVEVLPELGKAIVDLTAAQATRLDATPGVTVAADEILSLADAQDSAPWNLDRLDQSTPSVGVGTQLGQYWYPHSAGSGVRIYIVDSGVWAGHPDFAGRIIDGYDAIGQLEGPTSDCNGHGTAVASAAAGTVNGAAKLATIVPVKVADCLGHASTSAVIDGLNWIAASNPADTPAAINISLGALDKDGSAGYALMEDAVATIVAQGFFVSIAAGNEGFGDAVPEACQFSPARTPTAFTAGAADAWLDEAGVEGRAWFSNAGSCVDAFAPGVNIMTASLNGAPDAPRDGTSFGAPMVTGLAALHLADHASDTPQQTTDALLASAQTGALADTPARRLDSTIHYDSSTSASTVVTPSPNLLVRTPAPVPPTPGAVANFRSSARTATSLTFAWDEPTDVRLTIEGGGRAAAFVNVAGTEHTFTGLTGTTTYTVTATALSDGLLGATSTTLAAITSVGILATATPTISGTMKVGYVLTATAGVWGPPTVTLRAQWYRSGVAIAGATARTYKVGPADVGKAISVRVTGSRAGYTTATSASSARTVVVLGSLVAPTPTISGTRRSGYTLTANGIWGPGAVALTYRWYRSGVPIKWATAKTYRLTYADRFDTIRVRVTGIKTGYTGVGRYSAPTVRIP</sequence>
<comment type="similarity">
    <text evidence="1 7">Belongs to the peptidase S8 family.</text>
</comment>
<feature type="active site" description="Charge relay system" evidence="7">
    <location>
        <position position="233"/>
    </location>
</feature>
<dbReference type="PANTHER" id="PTHR43806:SF11">
    <property type="entry name" value="CEREVISIN-RELATED"/>
    <property type="match status" value="1"/>
</dbReference>
<dbReference type="CDD" id="cd04077">
    <property type="entry name" value="Peptidases_S8_PCSK9_ProteinaseK_like"/>
    <property type="match status" value="1"/>
</dbReference>
<dbReference type="InterPro" id="IPR013783">
    <property type="entry name" value="Ig-like_fold"/>
</dbReference>
<protein>
    <recommendedName>
        <fullName evidence="8">Fibronectin type-III domain-containing protein</fullName>
    </recommendedName>
</protein>
<dbReference type="PROSITE" id="PS50853">
    <property type="entry name" value="FN3"/>
    <property type="match status" value="1"/>
</dbReference>
<evidence type="ECO:0000256" key="2">
    <source>
        <dbReference type="ARBA" id="ARBA00022670"/>
    </source>
</evidence>
<comment type="caution">
    <text evidence="9">The sequence shown here is derived from an EMBL/GenBank/DDBJ whole genome shotgun (WGS) entry which is preliminary data.</text>
</comment>
<dbReference type="PANTHER" id="PTHR43806">
    <property type="entry name" value="PEPTIDASE S8"/>
    <property type="match status" value="1"/>
</dbReference>
<feature type="active site" description="Charge relay system" evidence="7">
    <location>
        <position position="403"/>
    </location>
</feature>
<dbReference type="InterPro" id="IPR050131">
    <property type="entry name" value="Peptidase_S8_subtilisin-like"/>
</dbReference>
<dbReference type="AlphaFoldDB" id="A0A4R8UD95"/>
<reference evidence="9 10" key="1">
    <citation type="submission" date="2019-03" db="EMBL/GenBank/DDBJ databases">
        <title>Genomics of glacier-inhabiting Cryobacterium strains.</title>
        <authorList>
            <person name="Liu Q."/>
            <person name="Xin Y.-H."/>
        </authorList>
    </citation>
    <scope>NUCLEOTIDE SEQUENCE [LARGE SCALE GENOMIC DNA]</scope>
    <source>
        <strain evidence="9 10">Sr47</strain>
    </source>
</reference>
<dbReference type="Gene3D" id="2.60.40.2700">
    <property type="match status" value="2"/>
</dbReference>
<dbReference type="Pfam" id="PF00082">
    <property type="entry name" value="Peptidase_S8"/>
    <property type="match status" value="1"/>
</dbReference>
<dbReference type="SUPFAM" id="SSF52743">
    <property type="entry name" value="Subtilisin-like"/>
    <property type="match status" value="1"/>
</dbReference>
<name>A0A4R8UD95_9MICO</name>
<dbReference type="GO" id="GO:0016798">
    <property type="term" value="F:hydrolase activity, acting on glycosyl bonds"/>
    <property type="evidence" value="ECO:0007669"/>
    <property type="project" value="UniProtKB-KW"/>
</dbReference>
<keyword evidence="6" id="KW-0119">Carbohydrate metabolism</keyword>
<dbReference type="Proteomes" id="UP000297866">
    <property type="component" value="Unassembled WGS sequence"/>
</dbReference>
<dbReference type="GO" id="GO:0005615">
    <property type="term" value="C:extracellular space"/>
    <property type="evidence" value="ECO:0007669"/>
    <property type="project" value="TreeGrafter"/>
</dbReference>
<dbReference type="SMART" id="SM00060">
    <property type="entry name" value="FN3"/>
    <property type="match status" value="1"/>
</dbReference>
<dbReference type="GO" id="GO:0004252">
    <property type="term" value="F:serine-type endopeptidase activity"/>
    <property type="evidence" value="ECO:0007669"/>
    <property type="project" value="UniProtKB-UniRule"/>
</dbReference>
<feature type="active site" description="Charge relay system" evidence="7">
    <location>
        <position position="199"/>
    </location>
</feature>
<dbReference type="GO" id="GO:0006508">
    <property type="term" value="P:proteolysis"/>
    <property type="evidence" value="ECO:0007669"/>
    <property type="project" value="UniProtKB-KW"/>
</dbReference>
<evidence type="ECO:0000256" key="4">
    <source>
        <dbReference type="ARBA" id="ARBA00022825"/>
    </source>
</evidence>
<evidence type="ECO:0000256" key="6">
    <source>
        <dbReference type="ARBA" id="ARBA00023326"/>
    </source>
</evidence>
<dbReference type="InterPro" id="IPR000209">
    <property type="entry name" value="Peptidase_S8/S53_dom"/>
</dbReference>
<evidence type="ECO:0000256" key="7">
    <source>
        <dbReference type="PROSITE-ProRule" id="PRU01240"/>
    </source>
</evidence>
<feature type="domain" description="Fibronectin type-III" evidence="8">
    <location>
        <begin position="485"/>
        <end position="567"/>
    </location>
</feature>
<gene>
    <name evidence="9" type="ORF">E3O23_14315</name>
</gene>
<dbReference type="GO" id="GO:0000272">
    <property type="term" value="P:polysaccharide catabolic process"/>
    <property type="evidence" value="ECO:0007669"/>
    <property type="project" value="UniProtKB-KW"/>
</dbReference>
<organism evidence="9 10">
    <name type="scientific">Cryobacterium tagatosivorans</name>
    <dbReference type="NCBI Taxonomy" id="1259199"/>
    <lineage>
        <taxon>Bacteria</taxon>
        <taxon>Bacillati</taxon>
        <taxon>Actinomycetota</taxon>
        <taxon>Actinomycetes</taxon>
        <taxon>Micrococcales</taxon>
        <taxon>Microbacteriaceae</taxon>
        <taxon>Cryobacterium</taxon>
    </lineage>
</organism>
<dbReference type="InterPro" id="IPR022398">
    <property type="entry name" value="Peptidase_S8_His-AS"/>
</dbReference>
<evidence type="ECO:0000256" key="5">
    <source>
        <dbReference type="ARBA" id="ARBA00023295"/>
    </source>
</evidence>
<keyword evidence="2 7" id="KW-0645">Protease</keyword>
<dbReference type="PROSITE" id="PS00136">
    <property type="entry name" value="SUBTILASE_ASP"/>
    <property type="match status" value="1"/>
</dbReference>
<evidence type="ECO:0000313" key="9">
    <source>
        <dbReference type="EMBL" id="TFB47779.1"/>
    </source>
</evidence>
<keyword evidence="3 7" id="KW-0378">Hydrolase</keyword>
<dbReference type="InterPro" id="IPR003961">
    <property type="entry name" value="FN3_dom"/>
</dbReference>
<evidence type="ECO:0000256" key="3">
    <source>
        <dbReference type="ARBA" id="ARBA00022801"/>
    </source>
</evidence>
<dbReference type="OrthoDB" id="9813435at2"/>